<sequence length="783" mass="86524">MNYANNNVFSSNSCAISTSNPASNSTYFCLDTTAGSFPIGVTSISNGSSANHLNSNSTSNISNLDNVSNHLLNPMMHTSSHPSSITSHNHSNTVGNVINTSTASLNNNSIDPTSYAGTAIAAAAAVAAALTIKKLINELYEKIVNRWTLPPTTNSDFDYEEEEDDDKYKPQIKFDKDSVRYSISAKEDASNASTNEDQLPKVVVSDFSVPISPHVVREKENFNQDSIFVDNNSDPNKTFEENFENDKEHKTRVPLSPLNFETISKKRDQNLQIVGRDRSNSDVSLGSSIIEYDSNTSRETNATPIKLATLNQDFKCKFEPQTTYKNNVKTSVLKIGALFYKNITLLRRNLPLLLFQFLLPSLEIILFSLCIGADPFNIPIAVFNQDSSGNLSQRFLESIDGYTVQQINKPTLPMAIESARNGEAWGAIAFKQNFSSALSERLMMGLSADNHTIDQSNIYIFLDMTIMAHCWTRGQEVILGDQSHIHLLEQGNISQGLCCPIGTIVLGDKDFILRVHRLRKALGGGMRQIGDIHAVTSANNLIAAALESRAFHEATQSDQALYQKLVPRTPGVPRKFNDVQKRRLEKLDLPADTDPDLLTPEQIKEFSRLNINTKQLEWNRVLDLDDRFLREITIGKGYQEKGFVRDTKFEISVSSELMSVLSVCQNLKDARERIGNIVVAFSREEPPKPITCEDLGIAGAVTVLLKDAIRPNIIQTLEGGPAIMHCGAPTGYIFPVIDIRPAIGGGYLCPFTGDVSALSDLPTRPAYIDIDIDTETEEIKGLF</sequence>
<evidence type="ECO:0000256" key="4">
    <source>
        <dbReference type="ARBA" id="ARBA00022840"/>
    </source>
</evidence>
<dbReference type="GO" id="GO:0005524">
    <property type="term" value="F:ATP binding"/>
    <property type="evidence" value="ECO:0007669"/>
    <property type="project" value="UniProtKB-KW"/>
</dbReference>
<dbReference type="PANTHER" id="PTHR48097">
    <property type="entry name" value="L-THREONINE ALDOLASE-RELATED"/>
    <property type="match status" value="1"/>
</dbReference>
<dbReference type="SUPFAM" id="SSF52540">
    <property type="entry name" value="P-loop containing nucleoside triphosphate hydrolases"/>
    <property type="match status" value="2"/>
</dbReference>
<dbReference type="InterPro" id="IPR027417">
    <property type="entry name" value="P-loop_NTPase"/>
</dbReference>
<dbReference type="Pfam" id="PF01268">
    <property type="entry name" value="FTHFS"/>
    <property type="match status" value="1"/>
</dbReference>
<proteinExistence type="predicted"/>
<organism evidence="6 7">
    <name type="scientific">Anisodus tanguticus</name>
    <dbReference type="NCBI Taxonomy" id="243964"/>
    <lineage>
        <taxon>Eukaryota</taxon>
        <taxon>Viridiplantae</taxon>
        <taxon>Streptophyta</taxon>
        <taxon>Embryophyta</taxon>
        <taxon>Tracheophyta</taxon>
        <taxon>Spermatophyta</taxon>
        <taxon>Magnoliopsida</taxon>
        <taxon>eudicotyledons</taxon>
        <taxon>Gunneridae</taxon>
        <taxon>Pentapetalae</taxon>
        <taxon>asterids</taxon>
        <taxon>lamiids</taxon>
        <taxon>Solanales</taxon>
        <taxon>Solanaceae</taxon>
        <taxon>Solanoideae</taxon>
        <taxon>Hyoscyameae</taxon>
        <taxon>Anisodus</taxon>
    </lineage>
</organism>
<evidence type="ECO:0000256" key="3">
    <source>
        <dbReference type="ARBA" id="ARBA00022741"/>
    </source>
</evidence>
<dbReference type="PANTHER" id="PTHR48097:SF9">
    <property type="entry name" value="L-THREONINE ALDOLASE"/>
    <property type="match status" value="1"/>
</dbReference>
<dbReference type="InterPro" id="IPR015421">
    <property type="entry name" value="PyrdxlP-dep_Trfase_major"/>
</dbReference>
<keyword evidence="4" id="KW-0067">ATP-binding</keyword>
<feature type="region of interest" description="Disordered" evidence="5">
    <location>
        <begin position="151"/>
        <end position="171"/>
    </location>
</feature>
<dbReference type="AlphaFoldDB" id="A0AAE1QPL5"/>
<protein>
    <submittedName>
        <fullName evidence="6">Uncharacterized protein</fullName>
    </submittedName>
</protein>
<dbReference type="GO" id="GO:0005829">
    <property type="term" value="C:cytosol"/>
    <property type="evidence" value="ECO:0007669"/>
    <property type="project" value="TreeGrafter"/>
</dbReference>
<keyword evidence="7" id="KW-1185">Reference proteome</keyword>
<dbReference type="GO" id="GO:0006730">
    <property type="term" value="P:one-carbon metabolic process"/>
    <property type="evidence" value="ECO:0007669"/>
    <property type="project" value="UniProtKB-KW"/>
</dbReference>
<reference evidence="6" key="1">
    <citation type="submission" date="2023-12" db="EMBL/GenBank/DDBJ databases">
        <title>Genome assembly of Anisodus tanguticus.</title>
        <authorList>
            <person name="Wang Y.-J."/>
        </authorList>
    </citation>
    <scope>NUCLEOTIDE SEQUENCE</scope>
    <source>
        <strain evidence="6">KB-2021</strain>
        <tissue evidence="6">Leaf</tissue>
    </source>
</reference>
<dbReference type="InterPro" id="IPR015424">
    <property type="entry name" value="PyrdxlP-dep_Trfase"/>
</dbReference>
<dbReference type="InterPro" id="IPR000559">
    <property type="entry name" value="Formate_THF_ligase"/>
</dbReference>
<dbReference type="GO" id="GO:0006545">
    <property type="term" value="P:glycine biosynthetic process"/>
    <property type="evidence" value="ECO:0007669"/>
    <property type="project" value="TreeGrafter"/>
</dbReference>
<evidence type="ECO:0000313" key="7">
    <source>
        <dbReference type="Proteomes" id="UP001291623"/>
    </source>
</evidence>
<evidence type="ECO:0000313" key="6">
    <source>
        <dbReference type="EMBL" id="KAK4337260.1"/>
    </source>
</evidence>
<gene>
    <name evidence="6" type="ORF">RND71_044163</name>
</gene>
<dbReference type="GO" id="GO:0008732">
    <property type="term" value="F:L-allo-threonine aldolase activity"/>
    <property type="evidence" value="ECO:0007669"/>
    <property type="project" value="TreeGrafter"/>
</dbReference>
<evidence type="ECO:0000256" key="5">
    <source>
        <dbReference type="SAM" id="MobiDB-lite"/>
    </source>
</evidence>
<comment type="caution">
    <text evidence="6">The sequence shown here is derived from an EMBL/GenBank/DDBJ whole genome shotgun (WGS) entry which is preliminary data.</text>
</comment>
<keyword evidence="2" id="KW-0436">Ligase</keyword>
<name>A0AAE1QPL5_9SOLA</name>
<keyword evidence="1" id="KW-0554">One-carbon metabolism</keyword>
<keyword evidence="3" id="KW-0547">Nucleotide-binding</keyword>
<evidence type="ECO:0000256" key="2">
    <source>
        <dbReference type="ARBA" id="ARBA00022598"/>
    </source>
</evidence>
<dbReference type="Proteomes" id="UP001291623">
    <property type="component" value="Unassembled WGS sequence"/>
</dbReference>
<dbReference type="GO" id="GO:0006567">
    <property type="term" value="P:L-threonine catabolic process"/>
    <property type="evidence" value="ECO:0007669"/>
    <property type="project" value="TreeGrafter"/>
</dbReference>
<accession>A0AAE1QPL5</accession>
<dbReference type="GO" id="GO:0004329">
    <property type="term" value="F:formate-tetrahydrofolate ligase activity"/>
    <property type="evidence" value="ECO:0007669"/>
    <property type="project" value="InterPro"/>
</dbReference>
<dbReference type="SUPFAM" id="SSF53383">
    <property type="entry name" value="PLP-dependent transferases"/>
    <property type="match status" value="1"/>
</dbReference>
<dbReference type="Gene3D" id="3.40.640.10">
    <property type="entry name" value="Type I PLP-dependent aspartate aminotransferase-like (Major domain)"/>
    <property type="match status" value="1"/>
</dbReference>
<dbReference type="Gene3D" id="3.30.1510.10">
    <property type="entry name" value="Domain 2, N(10)-formyltetrahydrofolate synthetase"/>
    <property type="match status" value="1"/>
</dbReference>
<dbReference type="EMBL" id="JAVYJV010000043">
    <property type="protein sequence ID" value="KAK4337260.1"/>
    <property type="molecule type" value="Genomic_DNA"/>
</dbReference>
<evidence type="ECO:0000256" key="1">
    <source>
        <dbReference type="ARBA" id="ARBA00022563"/>
    </source>
</evidence>